<dbReference type="InterPro" id="IPR036388">
    <property type="entry name" value="WH-like_DNA-bd_sf"/>
</dbReference>
<reference evidence="6" key="1">
    <citation type="submission" date="2023-05" db="EMBL/GenBank/DDBJ databases">
        <title>Sedimentitalea sp. nov. JM2-8.</title>
        <authorList>
            <person name="Huang J."/>
        </authorList>
    </citation>
    <scope>NUCLEOTIDE SEQUENCE [LARGE SCALE GENOMIC DNA]</scope>
    <source>
        <strain evidence="6">KHS03</strain>
    </source>
</reference>
<dbReference type="InterPro" id="IPR016032">
    <property type="entry name" value="Sig_transdc_resp-reg_C-effctor"/>
</dbReference>
<evidence type="ECO:0000313" key="5">
    <source>
        <dbReference type="EMBL" id="MDU9003238.1"/>
    </source>
</evidence>
<keyword evidence="6" id="KW-1185">Reference proteome</keyword>
<evidence type="ECO:0000256" key="2">
    <source>
        <dbReference type="ARBA" id="ARBA00023125"/>
    </source>
</evidence>
<dbReference type="Pfam" id="PF08281">
    <property type="entry name" value="Sigma70_r4_2"/>
    <property type="match status" value="1"/>
</dbReference>
<dbReference type="RefSeq" id="WP_316773977.1">
    <property type="nucleotide sequence ID" value="NZ_JASMWN010000003.1"/>
</dbReference>
<dbReference type="SUPFAM" id="SSF46894">
    <property type="entry name" value="C-terminal effector domain of the bipartite response regulators"/>
    <property type="match status" value="1"/>
</dbReference>
<comment type="caution">
    <text evidence="5">The sequence shown here is derived from an EMBL/GenBank/DDBJ whole genome shotgun (WGS) entry which is preliminary data.</text>
</comment>
<feature type="domain" description="HTH luxR-type" evidence="4">
    <location>
        <begin position="179"/>
        <end position="244"/>
    </location>
</feature>
<dbReference type="PROSITE" id="PS50043">
    <property type="entry name" value="HTH_LUXR_2"/>
    <property type="match status" value="1"/>
</dbReference>
<dbReference type="Pfam" id="PF03472">
    <property type="entry name" value="Autoind_bind"/>
    <property type="match status" value="1"/>
</dbReference>
<dbReference type="Gene3D" id="3.30.450.80">
    <property type="entry name" value="Transcription factor LuxR-like, autoinducer-binding domain"/>
    <property type="match status" value="1"/>
</dbReference>
<keyword evidence="1" id="KW-0805">Transcription regulation</keyword>
<keyword evidence="3" id="KW-0804">Transcription</keyword>
<dbReference type="InterPro" id="IPR000792">
    <property type="entry name" value="Tscrpt_reg_LuxR_C"/>
</dbReference>
<dbReference type="InterPro" id="IPR013249">
    <property type="entry name" value="RNA_pol_sigma70_r4_t2"/>
</dbReference>
<dbReference type="SUPFAM" id="SSF75516">
    <property type="entry name" value="Pheromone-binding domain of LuxR-like quorum-sensing transcription factors"/>
    <property type="match status" value="1"/>
</dbReference>
<dbReference type="Proteomes" id="UP001255416">
    <property type="component" value="Unassembled WGS sequence"/>
</dbReference>
<evidence type="ECO:0000256" key="1">
    <source>
        <dbReference type="ARBA" id="ARBA00023015"/>
    </source>
</evidence>
<dbReference type="EMBL" id="JASMWN010000003">
    <property type="protein sequence ID" value="MDU9003238.1"/>
    <property type="molecule type" value="Genomic_DNA"/>
</dbReference>
<dbReference type="Gene3D" id="1.10.10.10">
    <property type="entry name" value="Winged helix-like DNA-binding domain superfamily/Winged helix DNA-binding domain"/>
    <property type="match status" value="1"/>
</dbReference>
<evidence type="ECO:0000256" key="3">
    <source>
        <dbReference type="ARBA" id="ARBA00023163"/>
    </source>
</evidence>
<proteinExistence type="predicted"/>
<dbReference type="InterPro" id="IPR036693">
    <property type="entry name" value="TF_LuxR_autoind-bd_dom_sf"/>
</dbReference>
<name>A0ABU3VAY9_9RHOB</name>
<accession>A0ABU3VAY9</accession>
<gene>
    <name evidence="5" type="ORF">QO231_05155</name>
</gene>
<keyword evidence="2" id="KW-0238">DNA-binding</keyword>
<dbReference type="SMART" id="SM00421">
    <property type="entry name" value="HTH_LUXR"/>
    <property type="match status" value="1"/>
</dbReference>
<dbReference type="InterPro" id="IPR005143">
    <property type="entry name" value="TF_LuxR_autoind-bd_dom"/>
</dbReference>
<dbReference type="CDD" id="cd06170">
    <property type="entry name" value="LuxR_C_like"/>
    <property type="match status" value="1"/>
</dbReference>
<evidence type="ECO:0000313" key="6">
    <source>
        <dbReference type="Proteomes" id="UP001255416"/>
    </source>
</evidence>
<protein>
    <submittedName>
        <fullName evidence="5">LuxR family transcriptional regulator</fullName>
    </submittedName>
</protein>
<evidence type="ECO:0000259" key="4">
    <source>
        <dbReference type="PROSITE" id="PS50043"/>
    </source>
</evidence>
<dbReference type="PRINTS" id="PR00038">
    <property type="entry name" value="HTHLUXR"/>
</dbReference>
<sequence length="253" mass="28722">MELREYLHFITNTQSLEELWPVHTAQMEKFGFDRLIYGFTRYRTETSLGDPDDFTILSNHSPEYLAGFLHGGLYFHAPMLNWALENEGAGSWRQIYEKFDLGKLTPEQIKVVQFNLTFKVKSGYTISFKSISPRSKGAISLAAKAEMSQEEIDQVWAEHGTDIHLMNNVAHLRILTLPYTPPNRALTKRQREALEWVGDGKTTQDIAILMGLTSATVEKHLRLARESLSVETSAQAVLKAALLNQMFTMPAET</sequence>
<organism evidence="5 6">
    <name type="scientific">Sedimentitalea todarodis</name>
    <dbReference type="NCBI Taxonomy" id="1631240"/>
    <lineage>
        <taxon>Bacteria</taxon>
        <taxon>Pseudomonadati</taxon>
        <taxon>Pseudomonadota</taxon>
        <taxon>Alphaproteobacteria</taxon>
        <taxon>Rhodobacterales</taxon>
        <taxon>Paracoccaceae</taxon>
        <taxon>Sedimentitalea</taxon>
    </lineage>
</organism>